<gene>
    <name evidence="1" type="ORF">KIL84_016593</name>
</gene>
<keyword evidence="2" id="KW-1185">Reference proteome</keyword>
<reference evidence="1" key="1">
    <citation type="submission" date="2021-09" db="EMBL/GenBank/DDBJ databases">
        <title>The genome of Mauremys mutica provides insights into the evolution of semi-aquatic lifestyle.</title>
        <authorList>
            <person name="Gong S."/>
            <person name="Gao Y."/>
        </authorList>
    </citation>
    <scope>NUCLEOTIDE SEQUENCE</scope>
    <source>
        <strain evidence="1">MM-2020</strain>
        <tissue evidence="1">Muscle</tissue>
    </source>
</reference>
<proteinExistence type="predicted"/>
<evidence type="ECO:0000313" key="1">
    <source>
        <dbReference type="EMBL" id="KAH1172754.1"/>
    </source>
</evidence>
<name>A0A9D4AWK0_9SAUR</name>
<dbReference type="AlphaFoldDB" id="A0A9D4AWK0"/>
<organism evidence="1 2">
    <name type="scientific">Mauremys mutica</name>
    <name type="common">yellowpond turtle</name>
    <dbReference type="NCBI Taxonomy" id="74926"/>
    <lineage>
        <taxon>Eukaryota</taxon>
        <taxon>Metazoa</taxon>
        <taxon>Chordata</taxon>
        <taxon>Craniata</taxon>
        <taxon>Vertebrata</taxon>
        <taxon>Euteleostomi</taxon>
        <taxon>Archelosauria</taxon>
        <taxon>Testudinata</taxon>
        <taxon>Testudines</taxon>
        <taxon>Cryptodira</taxon>
        <taxon>Durocryptodira</taxon>
        <taxon>Testudinoidea</taxon>
        <taxon>Geoemydidae</taxon>
        <taxon>Geoemydinae</taxon>
        <taxon>Mauremys</taxon>
    </lineage>
</organism>
<dbReference type="Proteomes" id="UP000827986">
    <property type="component" value="Unassembled WGS sequence"/>
</dbReference>
<sequence>MVAALRAHYLYYTGLGSRIRKLWGNEQYVFADRSTIWLIFLNCFHCDSDAGEIKVLFDVAQLNELSSVRKIEYVSCYLSTEPSWFWLTRNALCIVYLAF</sequence>
<protein>
    <submittedName>
        <fullName evidence="1">Uncharacterized protein</fullName>
    </submittedName>
</protein>
<dbReference type="EMBL" id="JAHDVG010000482">
    <property type="protein sequence ID" value="KAH1172754.1"/>
    <property type="molecule type" value="Genomic_DNA"/>
</dbReference>
<comment type="caution">
    <text evidence="1">The sequence shown here is derived from an EMBL/GenBank/DDBJ whole genome shotgun (WGS) entry which is preliminary data.</text>
</comment>
<evidence type="ECO:0000313" key="2">
    <source>
        <dbReference type="Proteomes" id="UP000827986"/>
    </source>
</evidence>
<accession>A0A9D4AWK0</accession>